<sequence>MALSYRNHVYSRWRVNTPHVDDEQQVRERQGPVEERTFSHSAALLKHADKPACVFAFGFLRAPLLGDRCYLPSRPPLRQTRATTAQIKMSTRRGGGGGAVESRLNFTR</sequence>
<dbReference type="AlphaFoldDB" id="A0AAN8B984"/>
<comment type="caution">
    <text evidence="2">The sequence shown here is derived from an EMBL/GenBank/DDBJ whole genome shotgun (WGS) entry which is preliminary data.</text>
</comment>
<protein>
    <submittedName>
        <fullName evidence="2">Uncharacterized protein</fullName>
    </submittedName>
</protein>
<gene>
    <name evidence="2" type="ORF">CesoFtcFv8_023576</name>
</gene>
<dbReference type="EMBL" id="JAULUE010002064">
    <property type="protein sequence ID" value="KAK5880563.1"/>
    <property type="molecule type" value="Genomic_DNA"/>
</dbReference>
<keyword evidence="3" id="KW-1185">Reference proteome</keyword>
<evidence type="ECO:0000256" key="1">
    <source>
        <dbReference type="SAM" id="MobiDB-lite"/>
    </source>
</evidence>
<evidence type="ECO:0000313" key="2">
    <source>
        <dbReference type="EMBL" id="KAK5880563.1"/>
    </source>
</evidence>
<organism evidence="2 3">
    <name type="scientific">Champsocephalus esox</name>
    <name type="common">pike icefish</name>
    <dbReference type="NCBI Taxonomy" id="159716"/>
    <lineage>
        <taxon>Eukaryota</taxon>
        <taxon>Metazoa</taxon>
        <taxon>Chordata</taxon>
        <taxon>Craniata</taxon>
        <taxon>Vertebrata</taxon>
        <taxon>Euteleostomi</taxon>
        <taxon>Actinopterygii</taxon>
        <taxon>Neopterygii</taxon>
        <taxon>Teleostei</taxon>
        <taxon>Neoteleostei</taxon>
        <taxon>Acanthomorphata</taxon>
        <taxon>Eupercaria</taxon>
        <taxon>Perciformes</taxon>
        <taxon>Notothenioidei</taxon>
        <taxon>Channichthyidae</taxon>
        <taxon>Champsocephalus</taxon>
    </lineage>
</organism>
<accession>A0AAN8B984</accession>
<reference evidence="2 3" key="1">
    <citation type="journal article" date="2023" name="Mol. Biol. Evol.">
        <title>Genomics of Secondarily Temperate Adaptation in the Only Non-Antarctic Icefish.</title>
        <authorList>
            <person name="Rivera-Colon A.G."/>
            <person name="Rayamajhi N."/>
            <person name="Minhas B.F."/>
            <person name="Madrigal G."/>
            <person name="Bilyk K.T."/>
            <person name="Yoon V."/>
            <person name="Hune M."/>
            <person name="Gregory S."/>
            <person name="Cheng C.H.C."/>
            <person name="Catchen J.M."/>
        </authorList>
    </citation>
    <scope>NUCLEOTIDE SEQUENCE [LARGE SCALE GENOMIC DNA]</scope>
    <source>
        <strain evidence="2">JC2023a</strain>
    </source>
</reference>
<evidence type="ECO:0000313" key="3">
    <source>
        <dbReference type="Proteomes" id="UP001335648"/>
    </source>
</evidence>
<dbReference type="Proteomes" id="UP001335648">
    <property type="component" value="Unassembled WGS sequence"/>
</dbReference>
<feature type="compositionally biased region" description="Polar residues" evidence="1">
    <location>
        <begin position="80"/>
        <end position="89"/>
    </location>
</feature>
<proteinExistence type="predicted"/>
<feature type="region of interest" description="Disordered" evidence="1">
    <location>
        <begin position="75"/>
        <end position="108"/>
    </location>
</feature>
<name>A0AAN8B984_9TELE</name>